<gene>
    <name evidence="1" type="ORF">OP10G_2499</name>
</gene>
<dbReference type="AlphaFoldDB" id="A0A068NR53"/>
<proteinExistence type="predicted"/>
<keyword evidence="2" id="KW-1185">Reference proteome</keyword>
<reference evidence="1 2" key="1">
    <citation type="journal article" date="2014" name="PLoS ONE">
        <title>The first complete genome sequence of the class fimbriimonadia in the phylum armatimonadetes.</title>
        <authorList>
            <person name="Hu Z.Y."/>
            <person name="Wang Y.Z."/>
            <person name="Im W.T."/>
            <person name="Wang S.Y."/>
            <person name="Zhao G.P."/>
            <person name="Zheng H.J."/>
            <person name="Quan Z.X."/>
        </authorList>
    </citation>
    <scope>NUCLEOTIDE SEQUENCE [LARGE SCALE GENOMIC DNA]</scope>
    <source>
        <strain evidence="1">Gsoil 348</strain>
    </source>
</reference>
<accession>A0A068NR53</accession>
<protein>
    <submittedName>
        <fullName evidence="1">Uncharacterized protein</fullName>
    </submittedName>
</protein>
<name>A0A068NR53_FIMGI</name>
<dbReference type="STRING" id="661478.OP10G_2499"/>
<evidence type="ECO:0000313" key="2">
    <source>
        <dbReference type="Proteomes" id="UP000027982"/>
    </source>
</evidence>
<dbReference type="HOGENOM" id="CLU_784702_0_0_0"/>
<organism evidence="1 2">
    <name type="scientific">Fimbriimonas ginsengisoli Gsoil 348</name>
    <dbReference type="NCBI Taxonomy" id="661478"/>
    <lineage>
        <taxon>Bacteria</taxon>
        <taxon>Bacillati</taxon>
        <taxon>Armatimonadota</taxon>
        <taxon>Fimbriimonadia</taxon>
        <taxon>Fimbriimonadales</taxon>
        <taxon>Fimbriimonadaceae</taxon>
        <taxon>Fimbriimonas</taxon>
    </lineage>
</organism>
<evidence type="ECO:0000313" key="1">
    <source>
        <dbReference type="EMBL" id="AIE85867.1"/>
    </source>
</evidence>
<dbReference type="EMBL" id="CP007139">
    <property type="protein sequence ID" value="AIE85867.1"/>
    <property type="molecule type" value="Genomic_DNA"/>
</dbReference>
<dbReference type="KEGG" id="fgi:OP10G_2499"/>
<sequence length="353" mass="38298">MDLGPEAIRMIEAILRSTPPGTEPEISPLALARFAMGWSNREESKDVIDWLTRNESGRKRLIGLRDEISRGELIAPELREIVYGALPSEFEQVRRVTQSGAPLDAVRRILAGESHVVRGIFAEMGQRLSRPAASFLAFRGAEPTGSPDRLTVSETVIEPSGDIVAHARGLGPQWEGHTLALLFLDPVSGSVTLGDASVRSGDWQLRVPDFASLFSIEATALPVTRFQLQEGTAAPRGASEIHWSVTVELANGEELWLSIPSTGDPFVEASDEEGKGRLVLPLSISPEIAASYAGFVLHAYLVLAPRPLHLGSQPIDRVAADGRFVCSLDIPPGPVPMEALSLRLVERRESGRR</sequence>
<dbReference type="Proteomes" id="UP000027982">
    <property type="component" value="Chromosome"/>
</dbReference>